<dbReference type="AlphaFoldDB" id="A0AAU9KJL4"/>
<reference evidence="1 3" key="1">
    <citation type="submission" date="2021-11" db="EMBL/GenBank/DDBJ databases">
        <authorList>
            <person name="Islam A."/>
            <person name="Islam S."/>
            <person name="Flora M.S."/>
            <person name="Rahman M."/>
            <person name="Ziaur R.M."/>
            <person name="Epstein J.H."/>
            <person name="Hassan M."/>
            <person name="Klassen M."/>
            <person name="Woodard K."/>
            <person name="Webb A."/>
            <person name="Webby R.J."/>
            <person name="El Zowalaty M.E."/>
        </authorList>
    </citation>
    <scope>NUCLEOTIDE SEQUENCE</scope>
    <source>
        <strain evidence="2">Pbs1</strain>
        <strain evidence="1">Pbs3</strain>
    </source>
</reference>
<evidence type="ECO:0000313" key="3">
    <source>
        <dbReference type="Proteomes" id="UP001158986"/>
    </source>
</evidence>
<dbReference type="Proteomes" id="UP001158986">
    <property type="component" value="Unassembled WGS sequence"/>
</dbReference>
<evidence type="ECO:0000313" key="4">
    <source>
        <dbReference type="Proteomes" id="UP001160483"/>
    </source>
</evidence>
<comment type="caution">
    <text evidence="1">The sequence shown here is derived from an EMBL/GenBank/DDBJ whole genome shotgun (WGS) entry which is preliminary data.</text>
</comment>
<dbReference type="EMBL" id="CAKKTJ010000057">
    <property type="protein sequence ID" value="CAH0473450.1"/>
    <property type="molecule type" value="Genomic_DNA"/>
</dbReference>
<evidence type="ECO:0000313" key="2">
    <source>
        <dbReference type="EMBL" id="CAH0520077.1"/>
    </source>
</evidence>
<gene>
    <name evidence="2" type="ORF">PBS001_LOCUS6580</name>
    <name evidence="1" type="ORF">PBS003_LOCUS345</name>
</gene>
<name>A0AAU9KJL4_9STRA</name>
<proteinExistence type="predicted"/>
<dbReference type="Proteomes" id="UP001160483">
    <property type="component" value="Unassembled WGS sequence"/>
</dbReference>
<protein>
    <submittedName>
        <fullName evidence="1">Uncharacterized protein</fullName>
    </submittedName>
</protein>
<organism evidence="1 4">
    <name type="scientific">Peronospora belbahrii</name>
    <dbReference type="NCBI Taxonomy" id="622444"/>
    <lineage>
        <taxon>Eukaryota</taxon>
        <taxon>Sar</taxon>
        <taxon>Stramenopiles</taxon>
        <taxon>Oomycota</taxon>
        <taxon>Peronosporomycetes</taxon>
        <taxon>Peronosporales</taxon>
        <taxon>Peronosporaceae</taxon>
        <taxon>Peronospora</taxon>
    </lineage>
</organism>
<accession>A0AAU9KJL4</accession>
<sequence>MRPGEARVAMADCLKTCLESKVIAVIPPYVRMPKHIGEKTLLLQLLQAHAGGTTADPLARGLVKSAKHTSYDAATHRLASVLQIEQRLRVGTPK</sequence>
<evidence type="ECO:0000313" key="1">
    <source>
        <dbReference type="EMBL" id="CAH0473450.1"/>
    </source>
</evidence>
<keyword evidence="3" id="KW-1185">Reference proteome</keyword>
<dbReference type="EMBL" id="CAKLCB010000327">
    <property type="protein sequence ID" value="CAH0520077.1"/>
    <property type="molecule type" value="Genomic_DNA"/>
</dbReference>